<comment type="caution">
    <text evidence="2">The sequence shown here is derived from an EMBL/GenBank/DDBJ whole genome shotgun (WGS) entry which is preliminary data.</text>
</comment>
<dbReference type="AlphaFoldDB" id="A0A7W8CWV6"/>
<proteinExistence type="predicted"/>
<feature type="transmembrane region" description="Helical" evidence="1">
    <location>
        <begin position="36"/>
        <end position="57"/>
    </location>
</feature>
<feature type="transmembrane region" description="Helical" evidence="1">
    <location>
        <begin position="131"/>
        <end position="151"/>
    </location>
</feature>
<evidence type="ECO:0000313" key="3">
    <source>
        <dbReference type="Proteomes" id="UP000539953"/>
    </source>
</evidence>
<dbReference type="Proteomes" id="UP000539953">
    <property type="component" value="Unassembled WGS sequence"/>
</dbReference>
<sequence>MQRKDVRFLQICGLIMIGFEIWKQLFLTYISGHYSWWHFPFQMCSLPMYFMAAMPWLNEKHRSIILRYMMTYGMVSGCAGLLGGTGLHYTAWQLIAHTYSWHIFQIYLGWRCGHIWMQTIRPSQDFTKATWVYLTCCLIAGVLNAIIYPYHGINLFNMNPAINMDLPVYHLLVPVFGNRIAIFVYLFSCIWFSNWTKNVWTASSNWYLSRQRQQNRETKLDHS</sequence>
<gene>
    <name evidence="2" type="ORF">HNQ47_001122</name>
</gene>
<keyword evidence="1" id="KW-0812">Transmembrane</keyword>
<accession>A0A7W8CWV6</accession>
<keyword evidence="1" id="KW-0472">Membrane</keyword>
<feature type="transmembrane region" description="Helical" evidence="1">
    <location>
        <begin position="64"/>
        <end position="83"/>
    </location>
</feature>
<feature type="transmembrane region" description="Helical" evidence="1">
    <location>
        <begin position="89"/>
        <end position="110"/>
    </location>
</feature>
<reference evidence="2 3" key="1">
    <citation type="submission" date="2020-08" db="EMBL/GenBank/DDBJ databases">
        <title>Genomic Encyclopedia of Type Strains, Phase IV (KMG-IV): sequencing the most valuable type-strain genomes for metagenomic binning, comparative biology and taxonomic classification.</title>
        <authorList>
            <person name="Goeker M."/>
        </authorList>
    </citation>
    <scope>NUCLEOTIDE SEQUENCE [LARGE SCALE GENOMIC DNA]</scope>
    <source>
        <strain evidence="2 3">DSM 25799</strain>
    </source>
</reference>
<organism evidence="2 3">
    <name type="scientific">Catenisphaera adipataccumulans</name>
    <dbReference type="NCBI Taxonomy" id="700500"/>
    <lineage>
        <taxon>Bacteria</taxon>
        <taxon>Bacillati</taxon>
        <taxon>Bacillota</taxon>
        <taxon>Erysipelotrichia</taxon>
        <taxon>Erysipelotrichales</taxon>
        <taxon>Erysipelotrichaceae</taxon>
        <taxon>Catenisphaera</taxon>
    </lineage>
</organism>
<dbReference type="RefSeq" id="WP_183328378.1">
    <property type="nucleotide sequence ID" value="NZ_JACHHK010000003.1"/>
</dbReference>
<evidence type="ECO:0000313" key="2">
    <source>
        <dbReference type="EMBL" id="MBB5183102.1"/>
    </source>
</evidence>
<evidence type="ECO:0008006" key="4">
    <source>
        <dbReference type="Google" id="ProtNLM"/>
    </source>
</evidence>
<feature type="transmembrane region" description="Helical" evidence="1">
    <location>
        <begin position="12"/>
        <end position="30"/>
    </location>
</feature>
<protein>
    <recommendedName>
        <fullName evidence="4">Integral membrane protein</fullName>
    </recommendedName>
</protein>
<dbReference type="EMBL" id="JACHHK010000003">
    <property type="protein sequence ID" value="MBB5183102.1"/>
    <property type="molecule type" value="Genomic_DNA"/>
</dbReference>
<keyword evidence="1" id="KW-1133">Transmembrane helix</keyword>
<keyword evidence="3" id="KW-1185">Reference proteome</keyword>
<evidence type="ECO:0000256" key="1">
    <source>
        <dbReference type="SAM" id="Phobius"/>
    </source>
</evidence>
<name>A0A7W8CWV6_9FIRM</name>
<feature type="transmembrane region" description="Helical" evidence="1">
    <location>
        <begin position="171"/>
        <end position="192"/>
    </location>
</feature>